<name>A0A4U5N195_STECR</name>
<sequence length="96" mass="10913">MTQAAQEPIMITAAHVLVTTALSWIVQLASDSDKVKQERNWRNTIAGEVDGRSDKLGRVQLLLRYFIDDRSFSTSIDVEGRLKVVDRNGDLWHEDD</sequence>
<evidence type="ECO:0000313" key="3">
    <source>
        <dbReference type="Proteomes" id="UP000298663"/>
    </source>
</evidence>
<evidence type="ECO:0000256" key="1">
    <source>
        <dbReference type="SAM" id="SignalP"/>
    </source>
</evidence>
<protein>
    <submittedName>
        <fullName evidence="2">Uncharacterized protein</fullName>
    </submittedName>
</protein>
<comment type="caution">
    <text evidence="2">The sequence shown here is derived from an EMBL/GenBank/DDBJ whole genome shotgun (WGS) entry which is preliminary data.</text>
</comment>
<reference evidence="2 3" key="1">
    <citation type="journal article" date="2015" name="Genome Biol.">
        <title>Comparative genomics of Steinernema reveals deeply conserved gene regulatory networks.</title>
        <authorList>
            <person name="Dillman A.R."/>
            <person name="Macchietto M."/>
            <person name="Porter C.F."/>
            <person name="Rogers A."/>
            <person name="Williams B."/>
            <person name="Antoshechkin I."/>
            <person name="Lee M.M."/>
            <person name="Goodwin Z."/>
            <person name="Lu X."/>
            <person name="Lewis E.E."/>
            <person name="Goodrich-Blair H."/>
            <person name="Stock S.P."/>
            <person name="Adams B.J."/>
            <person name="Sternberg P.W."/>
            <person name="Mortazavi A."/>
        </authorList>
    </citation>
    <scope>NUCLEOTIDE SEQUENCE [LARGE SCALE GENOMIC DNA]</scope>
    <source>
        <strain evidence="2 3">ALL</strain>
    </source>
</reference>
<keyword evidence="1" id="KW-0732">Signal</keyword>
<dbReference type="Proteomes" id="UP000298663">
    <property type="component" value="Unassembled WGS sequence"/>
</dbReference>
<gene>
    <name evidence="2" type="ORF">L596_017227</name>
</gene>
<feature type="chain" id="PRO_5021035055" evidence="1">
    <location>
        <begin position="24"/>
        <end position="96"/>
    </location>
</feature>
<dbReference type="AlphaFoldDB" id="A0A4U5N195"/>
<dbReference type="EMBL" id="AZBU02000005">
    <property type="protein sequence ID" value="TKR76018.1"/>
    <property type="molecule type" value="Genomic_DNA"/>
</dbReference>
<organism evidence="2 3">
    <name type="scientific">Steinernema carpocapsae</name>
    <name type="common">Entomopathogenic nematode</name>
    <dbReference type="NCBI Taxonomy" id="34508"/>
    <lineage>
        <taxon>Eukaryota</taxon>
        <taxon>Metazoa</taxon>
        <taxon>Ecdysozoa</taxon>
        <taxon>Nematoda</taxon>
        <taxon>Chromadorea</taxon>
        <taxon>Rhabditida</taxon>
        <taxon>Tylenchina</taxon>
        <taxon>Panagrolaimomorpha</taxon>
        <taxon>Strongyloidoidea</taxon>
        <taxon>Steinernematidae</taxon>
        <taxon>Steinernema</taxon>
    </lineage>
</organism>
<proteinExistence type="predicted"/>
<evidence type="ECO:0000313" key="2">
    <source>
        <dbReference type="EMBL" id="TKR76018.1"/>
    </source>
</evidence>
<reference evidence="2 3" key="2">
    <citation type="journal article" date="2019" name="G3 (Bethesda)">
        <title>Hybrid Assembly of the Genome of the Entomopathogenic Nematode Steinernema carpocapsae Identifies the X-Chromosome.</title>
        <authorList>
            <person name="Serra L."/>
            <person name="Macchietto M."/>
            <person name="Macias-Munoz A."/>
            <person name="McGill C.J."/>
            <person name="Rodriguez I.M."/>
            <person name="Rodriguez B."/>
            <person name="Murad R."/>
            <person name="Mortazavi A."/>
        </authorList>
    </citation>
    <scope>NUCLEOTIDE SEQUENCE [LARGE SCALE GENOMIC DNA]</scope>
    <source>
        <strain evidence="2 3">ALL</strain>
    </source>
</reference>
<keyword evidence="3" id="KW-1185">Reference proteome</keyword>
<accession>A0A4U5N195</accession>
<feature type="signal peptide" evidence="1">
    <location>
        <begin position="1"/>
        <end position="23"/>
    </location>
</feature>